<accession>B8MBB9</accession>
<dbReference type="AlphaFoldDB" id="B8MBB9"/>
<sequence length="109" mass="12290">MSSYLIVYGAETITRVLFSHLSPFSIKYGTLIVPLTHPISTIVFTHCMVTVNMATIDKPEYTSPCSSRYICLAIRGNRKPSINEEGYRNHMVNNSVPMTKDLMVQYGVK</sequence>
<dbReference type="OrthoDB" id="3454835at2759"/>
<name>B8MBB9_TALSN</name>
<evidence type="ECO:0000313" key="1">
    <source>
        <dbReference type="EMBL" id="EED18908.1"/>
    </source>
</evidence>
<organism evidence="1 2">
    <name type="scientific">Talaromyces stipitatus (strain ATCC 10500 / CBS 375.48 / QM 6759 / NRRL 1006)</name>
    <name type="common">Penicillium stipitatum</name>
    <dbReference type="NCBI Taxonomy" id="441959"/>
    <lineage>
        <taxon>Eukaryota</taxon>
        <taxon>Fungi</taxon>
        <taxon>Dikarya</taxon>
        <taxon>Ascomycota</taxon>
        <taxon>Pezizomycotina</taxon>
        <taxon>Eurotiomycetes</taxon>
        <taxon>Eurotiomycetidae</taxon>
        <taxon>Eurotiales</taxon>
        <taxon>Trichocomaceae</taxon>
        <taxon>Talaromyces</taxon>
        <taxon>Talaromyces sect. Talaromyces</taxon>
    </lineage>
</organism>
<dbReference type="RefSeq" id="XP_002482900.1">
    <property type="nucleotide sequence ID" value="XM_002482855.1"/>
</dbReference>
<evidence type="ECO:0000313" key="2">
    <source>
        <dbReference type="Proteomes" id="UP000001745"/>
    </source>
</evidence>
<dbReference type="GeneID" id="8098129"/>
<dbReference type="EMBL" id="EQ962655">
    <property type="protein sequence ID" value="EED18908.1"/>
    <property type="molecule type" value="Genomic_DNA"/>
</dbReference>
<dbReference type="VEuPathDB" id="FungiDB:TSTA_126170"/>
<protein>
    <submittedName>
        <fullName evidence="1">Uncharacterized protein</fullName>
    </submittedName>
</protein>
<dbReference type="STRING" id="441959.B8MBB9"/>
<dbReference type="Proteomes" id="UP000001745">
    <property type="component" value="Unassembled WGS sequence"/>
</dbReference>
<keyword evidence="2" id="KW-1185">Reference proteome</keyword>
<proteinExistence type="predicted"/>
<dbReference type="InParanoid" id="B8MBB9"/>
<reference evidence="2" key="1">
    <citation type="journal article" date="2015" name="Genome Announc.">
        <title>Genome sequence of the AIDS-associated pathogen Penicillium marneffei (ATCC18224) and its near taxonomic relative Talaromyces stipitatus (ATCC10500).</title>
        <authorList>
            <person name="Nierman W.C."/>
            <person name="Fedorova-Abrams N.D."/>
            <person name="Andrianopoulos A."/>
        </authorList>
    </citation>
    <scope>NUCLEOTIDE SEQUENCE [LARGE SCALE GENOMIC DNA]</scope>
    <source>
        <strain evidence="2">ATCC 10500 / CBS 375.48 / QM 6759 / NRRL 1006</strain>
    </source>
</reference>
<gene>
    <name evidence="1" type="ORF">TSTA_126170</name>
</gene>
<dbReference type="HOGENOM" id="CLU_2185708_0_0_1"/>
<dbReference type="PhylomeDB" id="B8MBB9"/>